<feature type="region of interest" description="Disordered" evidence="1">
    <location>
        <begin position="1"/>
        <end position="82"/>
    </location>
</feature>
<gene>
    <name evidence="2" type="ORF">RHGRI_018951</name>
</gene>
<dbReference type="EMBL" id="JACTNZ010000007">
    <property type="protein sequence ID" value="KAG5538199.1"/>
    <property type="molecule type" value="Genomic_DNA"/>
</dbReference>
<feature type="compositionally biased region" description="Basic and acidic residues" evidence="1">
    <location>
        <begin position="50"/>
        <end position="69"/>
    </location>
</feature>
<dbReference type="Proteomes" id="UP000823749">
    <property type="component" value="Chromosome 7"/>
</dbReference>
<feature type="compositionally biased region" description="Low complexity" evidence="1">
    <location>
        <begin position="1"/>
        <end position="17"/>
    </location>
</feature>
<reference evidence="2" key="1">
    <citation type="submission" date="2020-08" db="EMBL/GenBank/DDBJ databases">
        <title>Plant Genome Project.</title>
        <authorList>
            <person name="Zhang R.-G."/>
        </authorList>
    </citation>
    <scope>NUCLEOTIDE SEQUENCE</scope>
    <source>
        <strain evidence="2">WSP0</strain>
        <tissue evidence="2">Leaf</tissue>
    </source>
</reference>
<evidence type="ECO:0000256" key="1">
    <source>
        <dbReference type="SAM" id="MobiDB-lite"/>
    </source>
</evidence>
<dbReference type="AlphaFoldDB" id="A0AAV6JF60"/>
<name>A0AAV6JF60_9ERIC</name>
<comment type="caution">
    <text evidence="2">The sequence shown here is derived from an EMBL/GenBank/DDBJ whole genome shotgun (WGS) entry which is preliminary data.</text>
</comment>
<sequence length="116" mass="12702">MPSTAMAAPSSSTITPTFLERHRPPRVPGQQGRIPPASPPLPSSRPLRPTKIDPVKAQSEKQKTMRDDEIKEEESTEFSREKISLPPSDASLETLMKASGRLVLCLSPKIAIEVLC</sequence>
<evidence type="ECO:0000313" key="2">
    <source>
        <dbReference type="EMBL" id="KAG5538199.1"/>
    </source>
</evidence>
<keyword evidence="3" id="KW-1185">Reference proteome</keyword>
<proteinExistence type="predicted"/>
<protein>
    <submittedName>
        <fullName evidence="2">Uncharacterized protein</fullName>
    </submittedName>
</protein>
<evidence type="ECO:0000313" key="3">
    <source>
        <dbReference type="Proteomes" id="UP000823749"/>
    </source>
</evidence>
<organism evidence="2 3">
    <name type="scientific">Rhododendron griersonianum</name>
    <dbReference type="NCBI Taxonomy" id="479676"/>
    <lineage>
        <taxon>Eukaryota</taxon>
        <taxon>Viridiplantae</taxon>
        <taxon>Streptophyta</taxon>
        <taxon>Embryophyta</taxon>
        <taxon>Tracheophyta</taxon>
        <taxon>Spermatophyta</taxon>
        <taxon>Magnoliopsida</taxon>
        <taxon>eudicotyledons</taxon>
        <taxon>Gunneridae</taxon>
        <taxon>Pentapetalae</taxon>
        <taxon>asterids</taxon>
        <taxon>Ericales</taxon>
        <taxon>Ericaceae</taxon>
        <taxon>Ericoideae</taxon>
        <taxon>Rhodoreae</taxon>
        <taxon>Rhododendron</taxon>
    </lineage>
</organism>
<accession>A0AAV6JF60</accession>